<accession>A0A812T7J7</accession>
<dbReference type="InterPro" id="IPR043129">
    <property type="entry name" value="ATPase_NBD"/>
</dbReference>
<dbReference type="AlphaFoldDB" id="A0A812T7J7"/>
<dbReference type="SUPFAM" id="SSF53067">
    <property type="entry name" value="Actin-like ATPase domain"/>
    <property type="match status" value="1"/>
</dbReference>
<keyword evidence="3" id="KW-1185">Reference proteome</keyword>
<evidence type="ECO:0000256" key="1">
    <source>
        <dbReference type="ARBA" id="ARBA00049360"/>
    </source>
</evidence>
<dbReference type="EMBL" id="CAJNIZ010028668">
    <property type="protein sequence ID" value="CAE7509895.1"/>
    <property type="molecule type" value="Genomic_DNA"/>
</dbReference>
<dbReference type="PANTHER" id="PTHR11937">
    <property type="entry name" value="ACTIN"/>
    <property type="match status" value="1"/>
</dbReference>
<protein>
    <submittedName>
        <fullName evidence="2">ACT1 protein</fullName>
    </submittedName>
</protein>
<dbReference type="Gene3D" id="3.30.420.40">
    <property type="match status" value="1"/>
</dbReference>
<proteinExistence type="predicted"/>
<organism evidence="2 3">
    <name type="scientific">Symbiodinium pilosum</name>
    <name type="common">Dinoflagellate</name>
    <dbReference type="NCBI Taxonomy" id="2952"/>
    <lineage>
        <taxon>Eukaryota</taxon>
        <taxon>Sar</taxon>
        <taxon>Alveolata</taxon>
        <taxon>Dinophyceae</taxon>
        <taxon>Suessiales</taxon>
        <taxon>Symbiodiniaceae</taxon>
        <taxon>Symbiodinium</taxon>
    </lineage>
</organism>
<evidence type="ECO:0000313" key="3">
    <source>
        <dbReference type="Proteomes" id="UP000649617"/>
    </source>
</evidence>
<dbReference type="OrthoDB" id="5132116at2759"/>
<dbReference type="Pfam" id="PF00022">
    <property type="entry name" value="Actin"/>
    <property type="match status" value="1"/>
</dbReference>
<dbReference type="InterPro" id="IPR004000">
    <property type="entry name" value="Actin"/>
</dbReference>
<comment type="caution">
    <text evidence="2">The sequence shown here is derived from an EMBL/GenBank/DDBJ whole genome shotgun (WGS) entry which is preliminary data.</text>
</comment>
<name>A0A812T7J7_SYMPI</name>
<comment type="catalytic activity">
    <reaction evidence="1">
        <text>ATP + H2O = ADP + phosphate + H(+)</text>
        <dbReference type="Rhea" id="RHEA:13065"/>
        <dbReference type="ChEBI" id="CHEBI:15377"/>
        <dbReference type="ChEBI" id="CHEBI:15378"/>
        <dbReference type="ChEBI" id="CHEBI:30616"/>
        <dbReference type="ChEBI" id="CHEBI:43474"/>
        <dbReference type="ChEBI" id="CHEBI:456216"/>
    </reaction>
</comment>
<reference evidence="2" key="1">
    <citation type="submission" date="2021-02" db="EMBL/GenBank/DDBJ databases">
        <authorList>
            <person name="Dougan E. K."/>
            <person name="Rhodes N."/>
            <person name="Thang M."/>
            <person name="Chan C."/>
        </authorList>
    </citation>
    <scope>NUCLEOTIDE SEQUENCE</scope>
</reference>
<dbReference type="Proteomes" id="UP000649617">
    <property type="component" value="Unassembled WGS sequence"/>
</dbReference>
<sequence>MNVANKARLLLDASKAEELPDGNVMRLNSERFKCPEALFNPSLIGQPEMQGIHAQIFNSIMRCDLDIRRDLFANVVVSGGSTCFRGFGKRLQAELARSTPSNIRIRVLAPEDRRFSVFIGGAMLADLDLFTDIW</sequence>
<gene>
    <name evidence="2" type="primary">ACT1</name>
    <name evidence="2" type="ORF">SPIL2461_LOCUS13250</name>
</gene>
<evidence type="ECO:0000313" key="2">
    <source>
        <dbReference type="EMBL" id="CAE7509895.1"/>
    </source>
</evidence>